<dbReference type="EMBL" id="JACWMS010000002">
    <property type="protein sequence ID" value="MBD1320598.1"/>
    <property type="molecule type" value="Genomic_DNA"/>
</dbReference>
<keyword evidence="2" id="KW-0378">Hydrolase</keyword>
<dbReference type="InterPro" id="IPR000073">
    <property type="entry name" value="AB_hydrolase_1"/>
</dbReference>
<evidence type="ECO:0000313" key="3">
    <source>
        <dbReference type="Proteomes" id="UP000602395"/>
    </source>
</evidence>
<sequence>MNGDPRAILICGVAVDPTVWDQTAMTLSRNGFTVHVPVRPQSGDLDTEIQALAPLCAGALVIGVSGGATLGLELAARGVPMSAAILHESAAGSLAPGLLDDVVAGFRADGVTGFGRALYGPRWHPDMTTADADTVGRELAMFRAFEPRPPSIDPASVMLTVGEWSPVARHESVQALSTLTGIRYRVLPDTGHAAHLQNAFTPLLDDRRLVEHDDLTYARSRPQ</sequence>
<dbReference type="SUPFAM" id="SSF53474">
    <property type="entry name" value="alpha/beta-Hydrolases"/>
    <property type="match status" value="1"/>
</dbReference>
<name>A0ABR7WCV7_9ACTN</name>
<feature type="domain" description="AB hydrolase-1" evidence="1">
    <location>
        <begin position="10"/>
        <end position="198"/>
    </location>
</feature>
<accession>A0ABR7WCV7</accession>
<dbReference type="Pfam" id="PF12697">
    <property type="entry name" value="Abhydrolase_6"/>
    <property type="match status" value="1"/>
</dbReference>
<dbReference type="RefSeq" id="WP_190267217.1">
    <property type="nucleotide sequence ID" value="NZ_BAABAD010000004.1"/>
</dbReference>
<dbReference type="InterPro" id="IPR029058">
    <property type="entry name" value="AB_hydrolase_fold"/>
</dbReference>
<dbReference type="Proteomes" id="UP000602395">
    <property type="component" value="Unassembled WGS sequence"/>
</dbReference>
<organism evidence="2 3">
    <name type="scientific">Gordonia hankookensis</name>
    <dbReference type="NCBI Taxonomy" id="589403"/>
    <lineage>
        <taxon>Bacteria</taxon>
        <taxon>Bacillati</taxon>
        <taxon>Actinomycetota</taxon>
        <taxon>Actinomycetes</taxon>
        <taxon>Mycobacteriales</taxon>
        <taxon>Gordoniaceae</taxon>
        <taxon>Gordonia</taxon>
    </lineage>
</organism>
<evidence type="ECO:0000313" key="2">
    <source>
        <dbReference type="EMBL" id="MBD1320598.1"/>
    </source>
</evidence>
<evidence type="ECO:0000259" key="1">
    <source>
        <dbReference type="Pfam" id="PF12697"/>
    </source>
</evidence>
<protein>
    <submittedName>
        <fullName evidence="2">Alpha/beta hydrolase</fullName>
    </submittedName>
</protein>
<comment type="caution">
    <text evidence="2">The sequence shown here is derived from an EMBL/GenBank/DDBJ whole genome shotgun (WGS) entry which is preliminary data.</text>
</comment>
<keyword evidence="3" id="KW-1185">Reference proteome</keyword>
<gene>
    <name evidence="2" type="ORF">IDF66_13505</name>
</gene>
<proteinExistence type="predicted"/>
<reference evidence="2 3" key="1">
    <citation type="submission" date="2020-09" db="EMBL/GenBank/DDBJ databases">
        <title>Novel species in genus Gordonia.</title>
        <authorList>
            <person name="Zhang G."/>
        </authorList>
    </citation>
    <scope>NUCLEOTIDE SEQUENCE [LARGE SCALE GENOMIC DNA]</scope>
    <source>
        <strain evidence="2 3">ON-33</strain>
    </source>
</reference>
<dbReference type="Gene3D" id="3.40.50.1820">
    <property type="entry name" value="alpha/beta hydrolase"/>
    <property type="match status" value="1"/>
</dbReference>
<dbReference type="GO" id="GO:0016787">
    <property type="term" value="F:hydrolase activity"/>
    <property type="evidence" value="ECO:0007669"/>
    <property type="project" value="UniProtKB-KW"/>
</dbReference>